<reference evidence="1" key="2">
    <citation type="submission" date="2020-02" db="EMBL/GenBank/DDBJ databases">
        <title>Identification and distribution of gene clusters putatively required for synthesis of sphingolipid metabolism inhibitors in phylogenetically diverse species of the filamentous fungus Fusarium.</title>
        <authorList>
            <person name="Kim H.-S."/>
            <person name="Busman M."/>
            <person name="Brown D.W."/>
            <person name="Divon H."/>
            <person name="Uhlig S."/>
            <person name="Proctor R.H."/>
        </authorList>
    </citation>
    <scope>NUCLEOTIDE SEQUENCE</scope>
    <source>
        <strain evidence="1">NRRL 25174</strain>
    </source>
</reference>
<reference evidence="1" key="1">
    <citation type="journal article" date="2017" name="Mycologia">
        <title>Fusarium algeriense, sp. nov., a novel toxigenic crown rot pathogen of durum wheat from Algeria is nested in the Fusarium burgessii species complex.</title>
        <authorList>
            <person name="Laraba I."/>
            <person name="Keddad A."/>
            <person name="Boureghda H."/>
            <person name="Abdallah N."/>
            <person name="Vaughan M.M."/>
            <person name="Proctor R.H."/>
            <person name="Busman M."/>
            <person name="O'Donnell K."/>
        </authorList>
    </citation>
    <scope>NUCLEOTIDE SEQUENCE</scope>
    <source>
        <strain evidence="1">NRRL 25174</strain>
    </source>
</reference>
<dbReference type="AlphaFoldDB" id="A0A9P5A6F6"/>
<evidence type="ECO:0000313" key="2">
    <source>
        <dbReference type="Proteomes" id="UP000730481"/>
    </source>
</evidence>
<name>A0A9P5A6F6_9HYPO</name>
<evidence type="ECO:0000313" key="1">
    <source>
        <dbReference type="EMBL" id="KAF4332806.1"/>
    </source>
</evidence>
<gene>
    <name evidence="1" type="ORF">FBEOM_13391</name>
</gene>
<accession>A0A9P5A6F6</accession>
<protein>
    <submittedName>
        <fullName evidence="1">Integrase core domain protein</fullName>
    </submittedName>
</protein>
<organism evidence="1 2">
    <name type="scientific">Fusarium beomiforme</name>
    <dbReference type="NCBI Taxonomy" id="44412"/>
    <lineage>
        <taxon>Eukaryota</taxon>
        <taxon>Fungi</taxon>
        <taxon>Dikarya</taxon>
        <taxon>Ascomycota</taxon>
        <taxon>Pezizomycotina</taxon>
        <taxon>Sordariomycetes</taxon>
        <taxon>Hypocreomycetidae</taxon>
        <taxon>Hypocreales</taxon>
        <taxon>Nectriaceae</taxon>
        <taxon>Fusarium</taxon>
        <taxon>Fusarium burgessii species complex</taxon>
    </lineage>
</organism>
<feature type="non-terminal residue" evidence="1">
    <location>
        <position position="339"/>
    </location>
</feature>
<dbReference type="EMBL" id="PVQB02000970">
    <property type="protein sequence ID" value="KAF4332806.1"/>
    <property type="molecule type" value="Genomic_DNA"/>
</dbReference>
<sequence length="339" mass="38736">MVITGLGTTSLVGKTFLNGPDNWIPWIQEIELQTEAHSVWPRIDPEQPDQASDKLIEPIVEDFETFCARKLREHALAVENTKLGEIAPKEPPIETLKIIYEANLQALPALQRQYKQRSQENQRIMAHIADTVNSSTLKTILGDLKEEHKNGYTLRQLLRALKDDLAPSMTTTIREITQNYLNVLEEASRARQSPEQWLQRWQEAYAQARPYKIAEILGNPGVDRFLAAVEKRIAPSWAESERNALLKKEKTNEETNILELASELRSIIRRKPTGQSYPVHATLGDRPDKKGKKHINCPCKRENHWWKAEECALLIYAATGTMPRPVKKPSSGELDRIRK</sequence>
<dbReference type="OrthoDB" id="5083487at2759"/>
<dbReference type="Proteomes" id="UP000730481">
    <property type="component" value="Unassembled WGS sequence"/>
</dbReference>
<proteinExistence type="predicted"/>
<keyword evidence="2" id="KW-1185">Reference proteome</keyword>
<comment type="caution">
    <text evidence="1">The sequence shown here is derived from an EMBL/GenBank/DDBJ whole genome shotgun (WGS) entry which is preliminary data.</text>
</comment>